<keyword evidence="1" id="KW-0175">Coiled coil</keyword>
<evidence type="ECO:0008006" key="4">
    <source>
        <dbReference type="Google" id="ProtNLM"/>
    </source>
</evidence>
<evidence type="ECO:0000256" key="1">
    <source>
        <dbReference type="SAM" id="Coils"/>
    </source>
</evidence>
<dbReference type="EMBL" id="LR796339">
    <property type="protein sequence ID" value="CAB4137430.1"/>
    <property type="molecule type" value="Genomic_DNA"/>
</dbReference>
<proteinExistence type="predicted"/>
<organism evidence="3">
    <name type="scientific">uncultured Caudovirales phage</name>
    <dbReference type="NCBI Taxonomy" id="2100421"/>
    <lineage>
        <taxon>Viruses</taxon>
        <taxon>Duplodnaviria</taxon>
        <taxon>Heunggongvirae</taxon>
        <taxon>Uroviricota</taxon>
        <taxon>Caudoviricetes</taxon>
        <taxon>Peduoviridae</taxon>
        <taxon>Maltschvirus</taxon>
        <taxon>Maltschvirus maltsch</taxon>
    </lineage>
</organism>
<accession>A0A6J5LXG2</accession>
<evidence type="ECO:0000256" key="2">
    <source>
        <dbReference type="SAM" id="MobiDB-lite"/>
    </source>
</evidence>
<reference evidence="3" key="1">
    <citation type="submission" date="2020-04" db="EMBL/GenBank/DDBJ databases">
        <authorList>
            <person name="Chiriac C."/>
            <person name="Salcher M."/>
            <person name="Ghai R."/>
            <person name="Kavagutti S V."/>
        </authorList>
    </citation>
    <scope>NUCLEOTIDE SEQUENCE</scope>
</reference>
<protein>
    <recommendedName>
        <fullName evidence="4">Phage scaffold protein</fullName>
    </recommendedName>
</protein>
<gene>
    <name evidence="3" type="ORF">UFOVP317_35</name>
</gene>
<feature type="region of interest" description="Disordered" evidence="2">
    <location>
        <begin position="175"/>
        <end position="206"/>
    </location>
</feature>
<evidence type="ECO:0000313" key="3">
    <source>
        <dbReference type="EMBL" id="CAB4137430.1"/>
    </source>
</evidence>
<sequence length="218" mass="23721">MLKVTVDSLDDVQEEFRPLYNEIEGGFVLQIEGVDNHPEVKNLKNAYTAEKAKRAEAQEKARDALAKLEAKPQPTAKDEAEMVRLREQLEAERDQWKAKATDYESKVYGLTVETQLDAAIRDAGILEPTFVKAAKRLLSDGVKLVDGKPIVETDMGPVTLAEHVKRYVSGEGRAFVSPAKGLGTGGQDGGKPKPSGGNLAGSKSERMAALKAQFPDLD</sequence>
<name>A0A6J5LXG2_9CAUD</name>
<feature type="coiled-coil region" evidence="1">
    <location>
        <begin position="40"/>
        <end position="106"/>
    </location>
</feature>